<dbReference type="PROSITE" id="PS51898">
    <property type="entry name" value="TYR_RECOMBINASE"/>
    <property type="match status" value="1"/>
</dbReference>
<evidence type="ECO:0000259" key="6">
    <source>
        <dbReference type="PROSITE" id="PS51900"/>
    </source>
</evidence>
<protein>
    <submittedName>
        <fullName evidence="7">Integrase</fullName>
    </submittedName>
</protein>
<dbReference type="Gene3D" id="1.10.443.10">
    <property type="entry name" value="Intergrase catalytic core"/>
    <property type="match status" value="1"/>
</dbReference>
<dbReference type="AlphaFoldDB" id="A0A7R7TEW1"/>
<dbReference type="Gene3D" id="1.10.150.130">
    <property type="match status" value="1"/>
</dbReference>
<dbReference type="GO" id="GO:0015074">
    <property type="term" value="P:DNA integration"/>
    <property type="evidence" value="ECO:0007669"/>
    <property type="project" value="UniProtKB-KW"/>
</dbReference>
<dbReference type="InterPro" id="IPR013762">
    <property type="entry name" value="Integrase-like_cat_sf"/>
</dbReference>
<feature type="domain" description="Core-binding (CB)" evidence="6">
    <location>
        <begin position="3"/>
        <end position="85"/>
    </location>
</feature>
<evidence type="ECO:0000313" key="8">
    <source>
        <dbReference type="Proteomes" id="UP000596099"/>
    </source>
</evidence>
<dbReference type="GO" id="GO:0003677">
    <property type="term" value="F:DNA binding"/>
    <property type="evidence" value="ECO:0007669"/>
    <property type="project" value="UniProtKB-UniRule"/>
</dbReference>
<dbReference type="Pfam" id="PF00589">
    <property type="entry name" value="Phage_integrase"/>
    <property type="match status" value="1"/>
</dbReference>
<dbReference type="EMBL" id="AP024270">
    <property type="protein sequence ID" value="BCP66703.1"/>
    <property type="molecule type" value="Genomic_DNA"/>
</dbReference>
<evidence type="ECO:0000313" key="7">
    <source>
        <dbReference type="EMBL" id="BCP66703.1"/>
    </source>
</evidence>
<dbReference type="InterPro" id="IPR011010">
    <property type="entry name" value="DNA_brk_join_enz"/>
</dbReference>
<dbReference type="CDD" id="cd00397">
    <property type="entry name" value="DNA_BRE_C"/>
    <property type="match status" value="1"/>
</dbReference>
<evidence type="ECO:0000256" key="2">
    <source>
        <dbReference type="ARBA" id="ARBA00023125"/>
    </source>
</evidence>
<dbReference type="Pfam" id="PF13495">
    <property type="entry name" value="Phage_int_SAM_4"/>
    <property type="match status" value="1"/>
</dbReference>
<dbReference type="InterPro" id="IPR050090">
    <property type="entry name" value="Tyrosine_recombinase_XerCD"/>
</dbReference>
<evidence type="ECO:0000259" key="5">
    <source>
        <dbReference type="PROSITE" id="PS51898"/>
    </source>
</evidence>
<dbReference type="SUPFAM" id="SSF56349">
    <property type="entry name" value="DNA breaking-rejoining enzymes"/>
    <property type="match status" value="1"/>
</dbReference>
<keyword evidence="1" id="KW-0229">DNA integration</keyword>
<keyword evidence="3" id="KW-0233">DNA recombination</keyword>
<proteinExistence type="predicted"/>
<dbReference type="InterPro" id="IPR004107">
    <property type="entry name" value="Integrase_SAM-like_N"/>
</dbReference>
<evidence type="ECO:0000256" key="3">
    <source>
        <dbReference type="ARBA" id="ARBA00023172"/>
    </source>
</evidence>
<dbReference type="GO" id="GO:0006310">
    <property type="term" value="P:DNA recombination"/>
    <property type="evidence" value="ECO:0007669"/>
    <property type="project" value="UniProtKB-KW"/>
</dbReference>
<dbReference type="InterPro" id="IPR044068">
    <property type="entry name" value="CB"/>
</dbReference>
<organism evidence="7 8">
    <name type="scientific">Thermus thermophilus</name>
    <dbReference type="NCBI Taxonomy" id="274"/>
    <lineage>
        <taxon>Bacteria</taxon>
        <taxon>Thermotogati</taxon>
        <taxon>Deinococcota</taxon>
        <taxon>Deinococci</taxon>
        <taxon>Thermales</taxon>
        <taxon>Thermaceae</taxon>
        <taxon>Thermus</taxon>
    </lineage>
</organism>
<dbReference type="PROSITE" id="PS51900">
    <property type="entry name" value="CB"/>
    <property type="match status" value="1"/>
</dbReference>
<accession>A0A7R7TEW1</accession>
<dbReference type="InterPro" id="IPR002104">
    <property type="entry name" value="Integrase_catalytic"/>
</dbReference>
<dbReference type="PANTHER" id="PTHR30349">
    <property type="entry name" value="PHAGE INTEGRASE-RELATED"/>
    <property type="match status" value="1"/>
</dbReference>
<evidence type="ECO:0000256" key="4">
    <source>
        <dbReference type="PROSITE-ProRule" id="PRU01248"/>
    </source>
</evidence>
<reference evidence="8" key="1">
    <citation type="submission" date="2021-01" db="EMBL/GenBank/DDBJ databases">
        <title>Complete Genome Sequence of Thermus thermophilus Strain HB5018, Isolated from Mine Onsen Hot Spring.</title>
        <authorList>
            <person name="Miyazaki K."/>
            <person name="Moriya T."/>
            <person name="Nemoto N."/>
            <person name="Oshima T."/>
            <person name="Yura K."/>
            <person name="Bessho Y."/>
        </authorList>
    </citation>
    <scope>NUCLEOTIDE SEQUENCE [LARGE SCALE GENOMIC DNA]</scope>
    <source>
        <strain evidence="8">HB5018</strain>
    </source>
</reference>
<feature type="domain" description="Tyr recombinase" evidence="5">
    <location>
        <begin position="99"/>
        <end position="281"/>
    </location>
</feature>
<name>A0A7R7TEW1_THETH</name>
<sequence length="293" mass="32328">MRGTITDWAEAWLLDCRARGLSPNTIGYYRDAVKAMVKVVGDKPMAELTADDLRAFLVKSFEDGLSPGGVAARWRAARAFVRWAVKEGALDVDPTGKIRPPKVPEADLPVVREWEVKKLLAAAEMGKNPLRDKALVMVLWDTGLRASEVLGLRVSDVKAEAVRVRRKGGAVQWVPVSLPTYRAILAYARAERPPSDHDALFLTRSGLPLAYDGLKMVLRRLAEYAGLPPKPPHAFRRGAAVAMVKNGMPSYALQAMLGHKSPVMTAHYVRLAEKDLREIHRTASPVIGLIKRQ</sequence>
<dbReference type="RefSeq" id="WP_201350877.1">
    <property type="nucleotide sequence ID" value="NZ_AP024270.1"/>
</dbReference>
<dbReference type="InterPro" id="IPR010998">
    <property type="entry name" value="Integrase_recombinase_N"/>
</dbReference>
<keyword evidence="2 4" id="KW-0238">DNA-binding</keyword>
<evidence type="ECO:0000256" key="1">
    <source>
        <dbReference type="ARBA" id="ARBA00022908"/>
    </source>
</evidence>
<gene>
    <name evidence="7" type="ORF">TthHB5018_16370</name>
</gene>
<dbReference type="PANTHER" id="PTHR30349:SF81">
    <property type="entry name" value="TYROSINE RECOMBINASE XERC"/>
    <property type="match status" value="1"/>
</dbReference>
<dbReference type="Proteomes" id="UP000596099">
    <property type="component" value="Chromosome"/>
</dbReference>